<keyword evidence="3" id="KW-0804">Transcription</keyword>
<gene>
    <name evidence="5" type="ORF">LCIT_01530</name>
</gene>
<accession>A0A5A5TWY8</accession>
<feature type="domain" description="HTH merR-type" evidence="4">
    <location>
        <begin position="3"/>
        <end position="72"/>
    </location>
</feature>
<dbReference type="Proteomes" id="UP000323274">
    <property type="component" value="Unassembled WGS sequence"/>
</dbReference>
<evidence type="ECO:0000259" key="4">
    <source>
        <dbReference type="PROSITE" id="PS50937"/>
    </source>
</evidence>
<dbReference type="PANTHER" id="PTHR30204">
    <property type="entry name" value="REDOX-CYCLING DRUG-SENSING TRANSCRIPTIONAL ACTIVATOR SOXR"/>
    <property type="match status" value="1"/>
</dbReference>
<organism evidence="5 6">
    <name type="scientific">Leuconostoc citreum</name>
    <dbReference type="NCBI Taxonomy" id="33964"/>
    <lineage>
        <taxon>Bacteria</taxon>
        <taxon>Bacillati</taxon>
        <taxon>Bacillota</taxon>
        <taxon>Bacilli</taxon>
        <taxon>Lactobacillales</taxon>
        <taxon>Lactobacillaceae</taxon>
        <taxon>Leuconostoc</taxon>
    </lineage>
</organism>
<dbReference type="InterPro" id="IPR009061">
    <property type="entry name" value="DNA-bd_dom_put_sf"/>
</dbReference>
<proteinExistence type="predicted"/>
<dbReference type="PROSITE" id="PS50937">
    <property type="entry name" value="HTH_MERR_2"/>
    <property type="match status" value="1"/>
</dbReference>
<evidence type="ECO:0000256" key="3">
    <source>
        <dbReference type="ARBA" id="ARBA00023163"/>
    </source>
</evidence>
<keyword evidence="1" id="KW-0805">Transcription regulation</keyword>
<dbReference type="Gene3D" id="1.10.1660.10">
    <property type="match status" value="1"/>
</dbReference>
<dbReference type="AlphaFoldDB" id="A0A5A5TWY8"/>
<evidence type="ECO:0000256" key="2">
    <source>
        <dbReference type="ARBA" id="ARBA00023125"/>
    </source>
</evidence>
<dbReference type="Pfam" id="PF13411">
    <property type="entry name" value="MerR_1"/>
    <property type="match status" value="1"/>
</dbReference>
<evidence type="ECO:0000313" key="5">
    <source>
        <dbReference type="EMBL" id="GDZ82911.1"/>
    </source>
</evidence>
<protein>
    <submittedName>
        <fullName evidence="5">Transcriptional regulator</fullName>
    </submittedName>
</protein>
<dbReference type="PANTHER" id="PTHR30204:SF94">
    <property type="entry name" value="HEAVY METAL-DEPENDENT TRANSCRIPTIONAL REGULATOR HI_0293-RELATED"/>
    <property type="match status" value="1"/>
</dbReference>
<keyword evidence="2" id="KW-0238">DNA-binding</keyword>
<dbReference type="InterPro" id="IPR000551">
    <property type="entry name" value="MerR-type_HTH_dom"/>
</dbReference>
<name>A0A5A5TWY8_LEUCI</name>
<reference evidence="5 6" key="1">
    <citation type="submission" date="2019-04" db="EMBL/GenBank/DDBJ databases">
        <title>A pseudo-fructophilic Leuconostoc citreum strain F192-5 isolated from peel of satsuma mandarin: the first report for isolation and characterization of strain-dependent fructophilic-like characteristics.</title>
        <authorList>
            <person name="Maeno S."/>
            <person name="Tanizawa Y."/>
            <person name="Kajikawa A."/>
            <person name="Kanesaki Y."/>
            <person name="Kubota E."/>
            <person name="Arita M."/>
            <person name="Leon D."/>
            <person name="Endo A."/>
        </authorList>
    </citation>
    <scope>NUCLEOTIDE SEQUENCE [LARGE SCALE GENOMIC DNA]</scope>
    <source>
        <strain evidence="5 6">F192-5</strain>
    </source>
</reference>
<evidence type="ECO:0000313" key="6">
    <source>
        <dbReference type="Proteomes" id="UP000323274"/>
    </source>
</evidence>
<dbReference type="EMBL" id="BJJW01000002">
    <property type="protein sequence ID" value="GDZ82911.1"/>
    <property type="molecule type" value="Genomic_DNA"/>
</dbReference>
<sequence>MQNYSISELARIFKITKYTIRHYVDEGLLSPEKNSVSGYYTFSETDLYRLYQILTFRKIGYAVKDIKKLLEQDNFTDVFRVAEAKVQDQINSLLATKRTIHTIIQAQENTKFDKIAFAKRDSRFFKQVPDNLLAEEQLNLLEIAKFDSYQPENVCYLIKSNGNYDTCFPGKSDDYHYVMPKGDYAYKNVLIQEEQELYNQIESFKNDSFIKNALSTDNSVILRYENIFSSLAYNQATVFTLEVKL</sequence>
<dbReference type="InterPro" id="IPR047057">
    <property type="entry name" value="MerR_fam"/>
</dbReference>
<evidence type="ECO:0000256" key="1">
    <source>
        <dbReference type="ARBA" id="ARBA00023015"/>
    </source>
</evidence>
<dbReference type="RefSeq" id="WP_149333544.1">
    <property type="nucleotide sequence ID" value="NZ_BJJW01000002.1"/>
</dbReference>
<dbReference type="SMART" id="SM00422">
    <property type="entry name" value="HTH_MERR"/>
    <property type="match status" value="1"/>
</dbReference>
<dbReference type="SUPFAM" id="SSF46955">
    <property type="entry name" value="Putative DNA-binding domain"/>
    <property type="match status" value="1"/>
</dbReference>
<dbReference type="GO" id="GO:0003700">
    <property type="term" value="F:DNA-binding transcription factor activity"/>
    <property type="evidence" value="ECO:0007669"/>
    <property type="project" value="InterPro"/>
</dbReference>
<comment type="caution">
    <text evidence="5">The sequence shown here is derived from an EMBL/GenBank/DDBJ whole genome shotgun (WGS) entry which is preliminary data.</text>
</comment>
<dbReference type="GO" id="GO:0003677">
    <property type="term" value="F:DNA binding"/>
    <property type="evidence" value="ECO:0007669"/>
    <property type="project" value="UniProtKB-KW"/>
</dbReference>